<dbReference type="EMBL" id="KV746899">
    <property type="protein sequence ID" value="OCK72731.1"/>
    <property type="molecule type" value="Genomic_DNA"/>
</dbReference>
<dbReference type="AlphaFoldDB" id="A0A8E2DWB3"/>
<dbReference type="OrthoDB" id="5420958at2759"/>
<proteinExistence type="predicted"/>
<name>A0A8E2DWB3_9PEZI</name>
<feature type="region of interest" description="Disordered" evidence="1">
    <location>
        <begin position="1"/>
        <end position="22"/>
    </location>
</feature>
<evidence type="ECO:0008006" key="4">
    <source>
        <dbReference type="Google" id="ProtNLM"/>
    </source>
</evidence>
<organism evidence="2 3">
    <name type="scientific">Lepidopterella palustris CBS 459.81</name>
    <dbReference type="NCBI Taxonomy" id="1314670"/>
    <lineage>
        <taxon>Eukaryota</taxon>
        <taxon>Fungi</taxon>
        <taxon>Dikarya</taxon>
        <taxon>Ascomycota</taxon>
        <taxon>Pezizomycotina</taxon>
        <taxon>Dothideomycetes</taxon>
        <taxon>Pleosporomycetidae</taxon>
        <taxon>Mytilinidiales</taxon>
        <taxon>Argynnaceae</taxon>
        <taxon>Lepidopterella</taxon>
    </lineage>
</organism>
<sequence length="72" mass="8162">MYHRAHGRPSIEDKTKSQQCLTSSEENALVKYILRMRSLGFPIRMKSVRSLASIIASRRSVMDGTIKPPSKN</sequence>
<evidence type="ECO:0000313" key="2">
    <source>
        <dbReference type="EMBL" id="OCK72731.1"/>
    </source>
</evidence>
<accession>A0A8E2DWB3</accession>
<dbReference type="Proteomes" id="UP000250266">
    <property type="component" value="Unassembled WGS sequence"/>
</dbReference>
<evidence type="ECO:0000256" key="1">
    <source>
        <dbReference type="SAM" id="MobiDB-lite"/>
    </source>
</evidence>
<gene>
    <name evidence="2" type="ORF">K432DRAFT_387708</name>
</gene>
<keyword evidence="3" id="KW-1185">Reference proteome</keyword>
<protein>
    <recommendedName>
        <fullName evidence="4">HTH CENPB-type domain-containing protein</fullName>
    </recommendedName>
</protein>
<reference evidence="2 3" key="1">
    <citation type="journal article" date="2016" name="Nat. Commun.">
        <title>Ectomycorrhizal ecology is imprinted in the genome of the dominant symbiotic fungus Cenococcum geophilum.</title>
        <authorList>
            <consortium name="DOE Joint Genome Institute"/>
            <person name="Peter M."/>
            <person name="Kohler A."/>
            <person name="Ohm R.A."/>
            <person name="Kuo A."/>
            <person name="Krutzmann J."/>
            <person name="Morin E."/>
            <person name="Arend M."/>
            <person name="Barry K.W."/>
            <person name="Binder M."/>
            <person name="Choi C."/>
            <person name="Clum A."/>
            <person name="Copeland A."/>
            <person name="Grisel N."/>
            <person name="Haridas S."/>
            <person name="Kipfer T."/>
            <person name="LaButti K."/>
            <person name="Lindquist E."/>
            <person name="Lipzen A."/>
            <person name="Maire R."/>
            <person name="Meier B."/>
            <person name="Mihaltcheva S."/>
            <person name="Molinier V."/>
            <person name="Murat C."/>
            <person name="Poggeler S."/>
            <person name="Quandt C.A."/>
            <person name="Sperisen C."/>
            <person name="Tritt A."/>
            <person name="Tisserant E."/>
            <person name="Crous P.W."/>
            <person name="Henrissat B."/>
            <person name="Nehls U."/>
            <person name="Egli S."/>
            <person name="Spatafora J.W."/>
            <person name="Grigoriev I.V."/>
            <person name="Martin F.M."/>
        </authorList>
    </citation>
    <scope>NUCLEOTIDE SEQUENCE [LARGE SCALE GENOMIC DNA]</scope>
    <source>
        <strain evidence="2 3">CBS 459.81</strain>
    </source>
</reference>
<evidence type="ECO:0000313" key="3">
    <source>
        <dbReference type="Proteomes" id="UP000250266"/>
    </source>
</evidence>